<feature type="compositionally biased region" description="Basic and acidic residues" evidence="2">
    <location>
        <begin position="1844"/>
        <end position="1854"/>
    </location>
</feature>
<feature type="compositionally biased region" description="Pro residues" evidence="2">
    <location>
        <begin position="1891"/>
        <end position="1904"/>
    </location>
</feature>
<feature type="compositionally biased region" description="Low complexity" evidence="2">
    <location>
        <begin position="2159"/>
        <end position="2168"/>
    </location>
</feature>
<reference evidence="3 4" key="1">
    <citation type="submission" date="2014-11" db="EMBL/GenBank/DDBJ databases">
        <authorList>
            <person name="Zhu J."/>
            <person name="Qi W."/>
            <person name="Song R."/>
        </authorList>
    </citation>
    <scope>NUCLEOTIDE SEQUENCE [LARGE SCALE GENOMIC DNA]</scope>
</reference>
<feature type="compositionally biased region" description="Acidic residues" evidence="2">
    <location>
        <begin position="1563"/>
        <end position="1575"/>
    </location>
</feature>
<feature type="region of interest" description="Disordered" evidence="2">
    <location>
        <begin position="1203"/>
        <end position="1332"/>
    </location>
</feature>
<dbReference type="InParanoid" id="A0A0G4EWT1"/>
<sequence>MVRFAAPTNRTGRPRRTDDKQNPRRGKRKDPSPGKDVAPLVGLAADVGGKDGDLALLDSLERAKREEDRRTEEMQLQMQMQQKKGKEGDGRNVHLLHPEVVGLVSSLPRLKEVRCTSQAKAMDNTEPACAFGQYTAYEAPAASEVREINEFRLTLREMTTSVSLSMDMYHWLRFGRQDFYNSVVDMNANTGTVAQALDNLSQWVSACDEETPEGMAPRRDDSAVDHLPPDELTEGTPSEAEDPTAMPGGAAAVKSQLVKAEQRRAFITDRLYRLWHAYNTQREYIQKLIDGQHQPQVPDEAAPPSPPTPPQISPEPSPGYPHSVSPRLSHLQPEQFADDPSDEWQMLDPYLAMSMQVQQQLQQLQHQDSSTSTTRAEAPARRDTAATATAVEAEGEEGSENGTSRPAPVSATRRRSTAIAAWAEILDKERAAVFKVRSTALGLSNKHRSLRERFDELKPSLADAYQQMTNIVKSQEVITQKELKRRRDQIIRQGLEDAWMKRRRLYNEREKCTHTIQRYRQGKADLVGLRAKKKEILQEIDRQDGVQSTVDDTLAKIARIRQQLLRCSEELGGYGYVVRVDPSTMRLNHNFDERPLHEMVDRYLQKHPDVLTQEPSHTESDEDSGSSSSASGDQQQGTDEDGQTTKEHKERRHKRGRGQKGDDKDGESTDTIAGYYVSVLTDLMSASSAATAPLTATLIEASDFRNLKRCLQLLLLGRPSVQPSAEGTTAIKRMPQFYKTQNFGHLVGVIAKSLDVWVGKIDLCDTYFFASTMGGAVSGWKHTLHKKIELLSEMKESLVEANRRIVFMQRRVDKILEKRIRTPVQRERAAEVQTIKNNVIKPLMSLHRDRFVTLVDAVQQLQALYDLWHGFGVVNEVVERAHASYGTASGGLCRWAFENEGAEGGVFYLTHREILVLKNVGLDMTAQIIRSTRDITGRKDDDGTLGDIHEIADLLASVPAVHVPEELTAEERRRRSEERVHRLTMRQLRMERIRARQLKQRLLTVERVWLLSHHWHVEGKARLVHLLHDESDYNRTAEITEEEAMHVKDLEYLSIILEGTRTAEAQLYPSTSEPSASTLLDHQASSLRKMCHFWHVANGCKRVLHTSRPPRISTHKHSLDPFVFAYRLFGLDERRERGKKSVLLKGDEERIDRAMERIKPKLRDLSDWQEVLRKEHHFLSEALTAEELAAFYDMNVDMPDYSLPVDQTSPSRSPSRAASSAPHEPLLVDDDGRSLSSDDDTIIRPRGEDRSSEASSPPDESVSSVPTDTEEESERDDRKQKQPQKAAGPVSTGYGLAFDWDKRRDDEHAMEEETGEEIEPMEAPISPPSYPNYYTKRRDAVLITERPVFRQTAKEKLSPKKGSPGKKEVEIRDRPWHVTSGLSRLRAHHGVPSPPKAQRKDQRALSSPAQVYQHRREHKRMEERRKRRPSYGVVPEIQKDEAAKKDRSSLWGGRGGGPVTAAAAGASPLVSYDRRLTVEEGEIDEALHDMIEYQLAEDEAEEQEDYSDQEGEGAYESQAGQIYSRRKLPPPGASPPTKPRGHQRRAAQRQSRRPHEQQAPGEQPEEYTDEYEEEASPSSQQQSSEQQGQTRRSPRRDQWRVTESGVGVGALMPSPKRPRRVAGTPRDEEGAEEQDSWEKEDESEEGGAEGESDQRRGPEGEGAEPSVPRLRVLPAAETVPAAFPADLPSFLRSAEVREDDTAEAQWMRMMAAMGIDVTTMEDQGEGVGAGEEEDLAGDAERAKTSPAVPYVPTNGERDKGKASGMATKLLEFSTRQAGDDDASRDAARDRKLLLLRRRKARLAEMRLIEKGEIDPTAEKLGEDLLTTKALMDAAAAAAAASHAPSERPKTEMASHHLQRHRRRARIAQRDRKDRKPVAADKDDGGEEEPRFPAPQAFPFPPSPKQSPKQTKPGRLPVEPTSLPPIDQQQQEGEGEGEGAEEEADAIDWLSVPGRGPTRAIRKQTATPKRTSPAMSDGLTPSPRSSSAALPYVQPVDLRGQQEGIIVPCTEEEEDEQKRDTRYTMHGQGEHEEAEQKADETMQDENERRSPVTLAEQAVTSQKRHFQQQQQQQRQIQRERDSRVRRDMTAAAIASAAERGGGRSGVWVKTQEFDESGLPVLLPSIPTTRITEGLRKTHEGESTSRTDRSSPSRRPPSRPSPSKQLQQQIPLPPSPPSLQDAAMLMMRAALSPADNFRHMREELRERQHSFESSEQQREEEMAAAAEQSPMYEGSLSGSSIDLGRDEDQPADLERPLAAERLIAALKSPWTMTVSSPDTLVSSNGITSMMPSPPQHHYPTDQTMKMMASPEADIGSTGAPARTSSGRMGMLAQVLMADASKAALKRRMHRMRDISALAPIRKGRGPPGVISSVGLLGQPSGGGENGMQGISRVSHLKRDGNILSTTSGRMDKPHKKRAML</sequence>
<feature type="region of interest" description="Disordered" evidence="2">
    <location>
        <begin position="612"/>
        <end position="668"/>
    </location>
</feature>
<feature type="compositionally biased region" description="Basic and acidic residues" evidence="2">
    <location>
        <begin position="2075"/>
        <end position="2087"/>
    </location>
</feature>
<evidence type="ECO:0000313" key="3">
    <source>
        <dbReference type="EMBL" id="CEM02724.1"/>
    </source>
</evidence>
<feature type="region of interest" description="Disordered" evidence="2">
    <location>
        <begin position="358"/>
        <end position="414"/>
    </location>
</feature>
<feature type="region of interest" description="Disordered" evidence="2">
    <location>
        <begin position="209"/>
        <end position="251"/>
    </location>
</feature>
<feature type="compositionally biased region" description="Acidic residues" evidence="2">
    <location>
        <begin position="1932"/>
        <end position="1945"/>
    </location>
</feature>
<dbReference type="VEuPathDB" id="CryptoDB:Vbra_20962"/>
<feature type="compositionally biased region" description="Basic residues" evidence="2">
    <location>
        <begin position="1539"/>
        <end position="1552"/>
    </location>
</feature>
<feature type="region of interest" description="Disordered" evidence="2">
    <location>
        <begin position="1"/>
        <end position="39"/>
    </location>
</feature>
<feature type="region of interest" description="Disordered" evidence="2">
    <location>
        <begin position="1724"/>
        <end position="1762"/>
    </location>
</feature>
<feature type="compositionally biased region" description="Basic and acidic residues" evidence="2">
    <location>
        <begin position="1437"/>
        <end position="1448"/>
    </location>
</feature>
<feature type="region of interest" description="Disordered" evidence="2">
    <location>
        <begin position="1836"/>
        <end position="2177"/>
    </location>
</feature>
<name>A0A0G4EWT1_VITBC</name>
<feature type="region of interest" description="Disordered" evidence="2">
    <location>
        <begin position="1351"/>
        <end position="1467"/>
    </location>
</feature>
<evidence type="ECO:0000256" key="1">
    <source>
        <dbReference type="SAM" id="Coils"/>
    </source>
</evidence>
<evidence type="ECO:0000256" key="2">
    <source>
        <dbReference type="SAM" id="MobiDB-lite"/>
    </source>
</evidence>
<feature type="compositionally biased region" description="Pro residues" evidence="2">
    <location>
        <begin position="301"/>
        <end position="319"/>
    </location>
</feature>
<feature type="compositionally biased region" description="Basic residues" evidence="2">
    <location>
        <begin position="1856"/>
        <end position="1866"/>
    </location>
</feature>
<feature type="compositionally biased region" description="Low complexity" evidence="2">
    <location>
        <begin position="1253"/>
        <end position="1267"/>
    </location>
</feature>
<feature type="compositionally biased region" description="Basic residues" evidence="2">
    <location>
        <begin position="649"/>
        <end position="658"/>
    </location>
</feature>
<evidence type="ECO:0000313" key="4">
    <source>
        <dbReference type="Proteomes" id="UP000041254"/>
    </source>
</evidence>
<feature type="compositionally biased region" description="Polar residues" evidence="2">
    <location>
        <begin position="1963"/>
        <end position="1973"/>
    </location>
</feature>
<feature type="compositionally biased region" description="Low complexity" evidence="2">
    <location>
        <begin position="625"/>
        <end position="637"/>
    </location>
</feature>
<feature type="compositionally biased region" description="Basic and acidic residues" evidence="2">
    <location>
        <begin position="1241"/>
        <end position="1252"/>
    </location>
</feature>
<feature type="compositionally biased region" description="Basic and acidic residues" evidence="2">
    <location>
        <begin position="2131"/>
        <end position="2149"/>
    </location>
</feature>
<feature type="compositionally biased region" description="Basic and acidic residues" evidence="2">
    <location>
        <begin position="1867"/>
        <end position="1890"/>
    </location>
</feature>
<keyword evidence="1" id="KW-0175">Coiled coil</keyword>
<gene>
    <name evidence="3" type="ORF">Vbra_20962</name>
</gene>
<accession>A0A0G4EWT1</accession>
<feature type="compositionally biased region" description="Acidic residues" evidence="2">
    <location>
        <begin position="1308"/>
        <end position="1320"/>
    </location>
</feature>
<feature type="compositionally biased region" description="Low complexity" evidence="2">
    <location>
        <begin position="1209"/>
        <end position="1222"/>
    </location>
</feature>
<feature type="coiled-coil region" evidence="1">
    <location>
        <begin position="791"/>
        <end position="818"/>
    </location>
</feature>
<feature type="region of interest" description="Disordered" evidence="2">
    <location>
        <begin position="2204"/>
        <end position="2248"/>
    </location>
</feature>
<feature type="region of interest" description="Disordered" evidence="2">
    <location>
        <begin position="1488"/>
        <end position="1673"/>
    </location>
</feature>
<organism evidence="3 4">
    <name type="scientific">Vitrella brassicaformis (strain CCMP3155)</name>
    <dbReference type="NCBI Taxonomy" id="1169540"/>
    <lineage>
        <taxon>Eukaryota</taxon>
        <taxon>Sar</taxon>
        <taxon>Alveolata</taxon>
        <taxon>Colpodellida</taxon>
        <taxon>Vitrellaceae</taxon>
        <taxon>Vitrella</taxon>
    </lineage>
</organism>
<proteinExistence type="predicted"/>
<feature type="compositionally biased region" description="Acidic residues" evidence="2">
    <location>
        <begin position="1495"/>
        <end position="1513"/>
    </location>
</feature>
<feature type="compositionally biased region" description="Low complexity" evidence="2">
    <location>
        <begin position="358"/>
        <end position="377"/>
    </location>
</feature>
<dbReference type="Proteomes" id="UP000041254">
    <property type="component" value="Unassembled WGS sequence"/>
</dbReference>
<feature type="region of interest" description="Disordered" evidence="2">
    <location>
        <begin position="292"/>
        <end position="328"/>
    </location>
</feature>
<feature type="compositionally biased region" description="Basic and acidic residues" evidence="2">
    <location>
        <begin position="2204"/>
        <end position="2219"/>
    </location>
</feature>
<protein>
    <submittedName>
        <fullName evidence="3">Uncharacterized protein</fullName>
    </submittedName>
</protein>
<dbReference type="EMBL" id="CDMY01000334">
    <property type="protein sequence ID" value="CEM02724.1"/>
    <property type="molecule type" value="Genomic_DNA"/>
</dbReference>
<feature type="compositionally biased region" description="Basic and acidic residues" evidence="2">
    <location>
        <begin position="1365"/>
        <end position="1376"/>
    </location>
</feature>
<feature type="compositionally biased region" description="Basic and acidic residues" evidence="2">
    <location>
        <begin position="2015"/>
        <end position="2049"/>
    </location>
</feature>
<feature type="compositionally biased region" description="Acidic residues" evidence="2">
    <location>
        <begin position="1629"/>
        <end position="1651"/>
    </location>
</feature>
<feature type="compositionally biased region" description="Low complexity" evidence="2">
    <location>
        <begin position="1576"/>
        <end position="1587"/>
    </location>
</feature>
<keyword evidence="4" id="KW-1185">Reference proteome</keyword>
<feature type="compositionally biased region" description="Pro residues" evidence="2">
    <location>
        <begin position="1529"/>
        <end position="1538"/>
    </location>
</feature>
<feature type="compositionally biased region" description="Basic and acidic residues" evidence="2">
    <location>
        <begin position="216"/>
        <end position="229"/>
    </location>
</feature>